<dbReference type="PROSITE" id="PS51782">
    <property type="entry name" value="LYSM"/>
    <property type="match status" value="1"/>
</dbReference>
<evidence type="ECO:0000256" key="1">
    <source>
        <dbReference type="SAM" id="Phobius"/>
    </source>
</evidence>
<dbReference type="InterPro" id="IPR036779">
    <property type="entry name" value="LysM_dom_sf"/>
</dbReference>
<dbReference type="Proteomes" id="UP000264006">
    <property type="component" value="Chromosome"/>
</dbReference>
<accession>A0A346Y0I6</accession>
<dbReference type="KEGG" id="euz:DVS28_a3308"/>
<sequence length="122" mass="12411">MSTITAPLSPSGIGHAPIVGRNHRTAAPRAGMDVGHVLSWALVALLLVAGLLLSWLVGSSVADEPAPAPVTVVVQSGDTVWELARAHAPAGVSVQDYAMVVVTHNGVSATALRPGSVLELPQ</sequence>
<feature type="transmembrane region" description="Helical" evidence="1">
    <location>
        <begin position="37"/>
        <end position="57"/>
    </location>
</feature>
<reference evidence="3 4" key="1">
    <citation type="submission" date="2018-09" db="EMBL/GenBank/DDBJ databases">
        <title>Complete genome sequence of Euzebya sp. DY32-46 isolated from seawater of Pacific Ocean.</title>
        <authorList>
            <person name="Xu L."/>
            <person name="Wu Y.-H."/>
            <person name="Xu X.-W."/>
        </authorList>
    </citation>
    <scope>NUCLEOTIDE SEQUENCE [LARGE SCALE GENOMIC DNA]</scope>
    <source>
        <strain evidence="3 4">DY32-46</strain>
    </source>
</reference>
<keyword evidence="1" id="KW-0472">Membrane</keyword>
<dbReference type="InterPro" id="IPR018392">
    <property type="entry name" value="LysM"/>
</dbReference>
<organism evidence="3 4">
    <name type="scientific">Euzebya pacifica</name>
    <dbReference type="NCBI Taxonomy" id="1608957"/>
    <lineage>
        <taxon>Bacteria</taxon>
        <taxon>Bacillati</taxon>
        <taxon>Actinomycetota</taxon>
        <taxon>Nitriliruptoria</taxon>
        <taxon>Euzebyales</taxon>
    </lineage>
</organism>
<dbReference type="Gene3D" id="3.10.350.10">
    <property type="entry name" value="LysM domain"/>
    <property type="match status" value="1"/>
</dbReference>
<evidence type="ECO:0000313" key="4">
    <source>
        <dbReference type="Proteomes" id="UP000264006"/>
    </source>
</evidence>
<keyword evidence="1" id="KW-1133">Transmembrane helix</keyword>
<feature type="domain" description="LysM" evidence="2">
    <location>
        <begin position="70"/>
        <end position="120"/>
    </location>
</feature>
<evidence type="ECO:0000313" key="3">
    <source>
        <dbReference type="EMBL" id="AXV07983.1"/>
    </source>
</evidence>
<evidence type="ECO:0000259" key="2">
    <source>
        <dbReference type="PROSITE" id="PS51782"/>
    </source>
</evidence>
<keyword evidence="4" id="KW-1185">Reference proteome</keyword>
<dbReference type="EMBL" id="CP031165">
    <property type="protein sequence ID" value="AXV07983.1"/>
    <property type="molecule type" value="Genomic_DNA"/>
</dbReference>
<proteinExistence type="predicted"/>
<dbReference type="RefSeq" id="WP_164710640.1">
    <property type="nucleotide sequence ID" value="NZ_CAXIBR010000007.1"/>
</dbReference>
<dbReference type="AlphaFoldDB" id="A0A346Y0I6"/>
<keyword evidence="1" id="KW-0812">Transmembrane</keyword>
<gene>
    <name evidence="3" type="ORF">DVS28_a3308</name>
</gene>
<dbReference type="Pfam" id="PF01476">
    <property type="entry name" value="LysM"/>
    <property type="match status" value="1"/>
</dbReference>
<protein>
    <recommendedName>
        <fullName evidence="2">LysM domain-containing protein</fullName>
    </recommendedName>
</protein>
<dbReference type="CDD" id="cd00118">
    <property type="entry name" value="LysM"/>
    <property type="match status" value="1"/>
</dbReference>
<name>A0A346Y0I6_9ACTN</name>